<protein>
    <submittedName>
        <fullName evidence="2">USP domain-containing protein</fullName>
    </submittedName>
</protein>
<accession>A0AC35UDN9</accession>
<dbReference type="Proteomes" id="UP000095286">
    <property type="component" value="Unplaced"/>
</dbReference>
<evidence type="ECO:0000313" key="2">
    <source>
        <dbReference type="WBParaSite" id="RSKR_0001030200.1"/>
    </source>
</evidence>
<name>A0AC35UDN9_9BILA</name>
<reference evidence="2" key="1">
    <citation type="submission" date="2016-11" db="UniProtKB">
        <authorList>
            <consortium name="WormBaseParasite"/>
        </authorList>
    </citation>
    <scope>IDENTIFICATION</scope>
    <source>
        <strain evidence="2">KR3021</strain>
    </source>
</reference>
<proteinExistence type="predicted"/>
<sequence>MKSPVKVGRMNMLFTRTPEYTPIKRNNLPAIVLSASKSPVKGNILPLVTSHSSNKPTEVTDDGHDLLKSNPKIEDLLKVKSSRRRTLSERAVKQAEFPVIEKNIVKNSFVGCKYISDGVRRGVGLLNRSNFCFMNSVLQCIVHLPQLARLIVDYHQKKTCEKRMLNKCFWCYLKAHVVRVMTIRDAFEPNSLKMFLSGIFGRPFEGDQEDAHEFFTLLLDTLEKVYPSSHVLGDNLSLLAEPSNPIEQVLSGTMRNEIHCPNCKSMKVNYERYRELNVSLPSIAFKKGQVPTLTMTRLFNYFFEPEELDGYKCEECKTTVTAIKKSILLRAPNVLLIQLKRFNFYGKKIKTNLKTEMEINLQPHMYNSSAPMKYKLQSYIEHHGTNIAFGHYTTVCRDLAQNKFSHYDDDAVCF</sequence>
<organism evidence="1 2">
    <name type="scientific">Rhabditophanes sp. KR3021</name>
    <dbReference type="NCBI Taxonomy" id="114890"/>
    <lineage>
        <taxon>Eukaryota</taxon>
        <taxon>Metazoa</taxon>
        <taxon>Ecdysozoa</taxon>
        <taxon>Nematoda</taxon>
        <taxon>Chromadorea</taxon>
        <taxon>Rhabditida</taxon>
        <taxon>Tylenchina</taxon>
        <taxon>Panagrolaimomorpha</taxon>
        <taxon>Strongyloidoidea</taxon>
        <taxon>Alloionematidae</taxon>
        <taxon>Rhabditophanes</taxon>
    </lineage>
</organism>
<dbReference type="WBParaSite" id="RSKR_0001030200.1">
    <property type="protein sequence ID" value="RSKR_0001030200.1"/>
    <property type="gene ID" value="RSKR_0001030200"/>
</dbReference>
<evidence type="ECO:0000313" key="1">
    <source>
        <dbReference type="Proteomes" id="UP000095286"/>
    </source>
</evidence>